<dbReference type="EMBL" id="CP159872">
    <property type="protein sequence ID" value="XCM82970.1"/>
    <property type="molecule type" value="Genomic_DNA"/>
</dbReference>
<name>A0AAU8K2P1_9ACTN</name>
<sequence>MTSQDMTDQQIGEELKPLADTIRNAIQTRFILGDPIDRLVAEITIAVGVFMGPIVRAELASRAPQAAAEQVHDELWRHLDWSFWGTGMADVFREPLAESMLAGITPEQRQQANELITRWRDHRKFVGRDTYEAQKAEIERLRAQLTAAGINPDEEQP</sequence>
<proteinExistence type="predicted"/>
<organism evidence="1">
    <name type="scientific">Kitasatospora camelliae</name>
    <dbReference type="NCBI Taxonomy" id="3156397"/>
    <lineage>
        <taxon>Bacteria</taxon>
        <taxon>Bacillati</taxon>
        <taxon>Actinomycetota</taxon>
        <taxon>Actinomycetes</taxon>
        <taxon>Kitasatosporales</taxon>
        <taxon>Streptomycetaceae</taxon>
        <taxon>Kitasatospora</taxon>
    </lineage>
</organism>
<dbReference type="AlphaFoldDB" id="A0AAU8K2P1"/>
<dbReference type="KEGG" id="kcm:ABWK59_30655"/>
<reference evidence="1" key="1">
    <citation type="submission" date="2024-06" db="EMBL/GenBank/DDBJ databases">
        <title>The genome sequences of Kitasatospora sp. strain HUAS MG31.</title>
        <authorList>
            <person name="Mo P."/>
        </authorList>
    </citation>
    <scope>NUCLEOTIDE SEQUENCE</scope>
    <source>
        <strain evidence="1">HUAS MG31</strain>
    </source>
</reference>
<protein>
    <submittedName>
        <fullName evidence="1">Uncharacterized protein</fullName>
    </submittedName>
</protein>
<evidence type="ECO:0000313" key="1">
    <source>
        <dbReference type="EMBL" id="XCM82970.1"/>
    </source>
</evidence>
<accession>A0AAU8K2P1</accession>
<dbReference type="RefSeq" id="WP_354643905.1">
    <property type="nucleotide sequence ID" value="NZ_CP159872.1"/>
</dbReference>
<gene>
    <name evidence="1" type="ORF">ABWK59_30655</name>
</gene>